<dbReference type="AlphaFoldDB" id="A0A397T044"/>
<name>A0A397T044_9GLOM</name>
<evidence type="ECO:0000256" key="1">
    <source>
        <dbReference type="SAM" id="MobiDB-lite"/>
    </source>
</evidence>
<keyword evidence="3" id="KW-1185">Reference proteome</keyword>
<reference evidence="2 3" key="1">
    <citation type="submission" date="2018-06" db="EMBL/GenBank/DDBJ databases">
        <title>Comparative genomics reveals the genomic features of Rhizophagus irregularis, R. cerebriforme, R. diaphanum and Gigaspora rosea, and their symbiotic lifestyle signature.</title>
        <authorList>
            <person name="Morin E."/>
            <person name="San Clemente H."/>
            <person name="Chen E.C.H."/>
            <person name="De La Providencia I."/>
            <person name="Hainaut M."/>
            <person name="Kuo A."/>
            <person name="Kohler A."/>
            <person name="Murat C."/>
            <person name="Tang N."/>
            <person name="Roy S."/>
            <person name="Loubradou J."/>
            <person name="Henrissat B."/>
            <person name="Grigoriev I.V."/>
            <person name="Corradi N."/>
            <person name="Roux C."/>
            <person name="Martin F.M."/>
        </authorList>
    </citation>
    <scope>NUCLEOTIDE SEQUENCE [LARGE SCALE GENOMIC DNA]</scope>
    <source>
        <strain evidence="2 3">DAOM 227022</strain>
    </source>
</reference>
<dbReference type="Proteomes" id="UP000265703">
    <property type="component" value="Unassembled WGS sequence"/>
</dbReference>
<evidence type="ECO:0000313" key="2">
    <source>
        <dbReference type="EMBL" id="RIA91222.1"/>
    </source>
</evidence>
<feature type="region of interest" description="Disordered" evidence="1">
    <location>
        <begin position="340"/>
        <end position="364"/>
    </location>
</feature>
<comment type="caution">
    <text evidence="2">The sequence shown here is derived from an EMBL/GenBank/DDBJ whole genome shotgun (WGS) entry which is preliminary data.</text>
</comment>
<organism evidence="2 3">
    <name type="scientific">Glomus cerebriforme</name>
    <dbReference type="NCBI Taxonomy" id="658196"/>
    <lineage>
        <taxon>Eukaryota</taxon>
        <taxon>Fungi</taxon>
        <taxon>Fungi incertae sedis</taxon>
        <taxon>Mucoromycota</taxon>
        <taxon>Glomeromycotina</taxon>
        <taxon>Glomeromycetes</taxon>
        <taxon>Glomerales</taxon>
        <taxon>Glomeraceae</taxon>
        <taxon>Glomus</taxon>
    </lineage>
</organism>
<dbReference type="EMBL" id="QKYT01000159">
    <property type="protein sequence ID" value="RIA91222.1"/>
    <property type="molecule type" value="Genomic_DNA"/>
</dbReference>
<feature type="compositionally biased region" description="Basic and acidic residues" evidence="1">
    <location>
        <begin position="352"/>
        <end position="364"/>
    </location>
</feature>
<proteinExistence type="predicted"/>
<evidence type="ECO:0000313" key="3">
    <source>
        <dbReference type="Proteomes" id="UP000265703"/>
    </source>
</evidence>
<accession>A0A397T044</accession>
<protein>
    <submittedName>
        <fullName evidence="2">Uncharacterized protein</fullName>
    </submittedName>
</protein>
<gene>
    <name evidence="2" type="ORF">C1645_822380</name>
</gene>
<sequence>MPLVGALYNEDGFRGGDELPRQVKLPYQNASHLDRQNHYDGNELVQPPINGKFDGFGGRRGDYTNHVRGINSQWRTNGCEPLQQLDNCVEESRINTGTQMMRSECSNRSRVLSLQLGQLLRVNTLEGSARAEEKPCHLVLPNDRPTIWKNKDDASVCQVSASDEIDEVHGYRNNLPIIVDTIVNSNRCNIANLLGFKLHDKNQEDYISYIKEEFIGYIEEVKEYGFDHIIIIGEPYYGMLFLDCFGRVFNLDSMTNTLFFLGDYFKRVEKKAKGLETEWVPWILDSDKGKIVEANDMQASFIDELPIDVNNTDIYENVVKKRLDEQMFIDRKTVRATCSNCRSNNKKRKKQSHDPSRSENEENEIFEKGLIEFEELMDELLFAMDQHTSDSDKENLGMEYATSFKEVRFHKELQEKNIQINECGIDATYNMNNLSFELYVLHAEVDGTGYPLGYLF</sequence>
<dbReference type="OrthoDB" id="2406423at2759"/>